<gene>
    <name evidence="2" type="ORF">ETSY2_45055</name>
</gene>
<feature type="domain" description="Transposase IS66 central" evidence="1">
    <location>
        <begin position="3"/>
        <end position="221"/>
    </location>
</feature>
<name>W4LIM5_9BACT</name>
<evidence type="ECO:0000259" key="1">
    <source>
        <dbReference type="Pfam" id="PF03050"/>
    </source>
</evidence>
<comment type="caution">
    <text evidence="2">The sequence shown here is derived from an EMBL/GenBank/DDBJ whole genome shotgun (WGS) entry which is preliminary data.</text>
</comment>
<evidence type="ECO:0000313" key="3">
    <source>
        <dbReference type="Proteomes" id="UP000019140"/>
    </source>
</evidence>
<dbReference type="InterPro" id="IPR004291">
    <property type="entry name" value="Transposase_IS66_central"/>
</dbReference>
<dbReference type="EMBL" id="AZHX01002090">
    <property type="protein sequence ID" value="ETW97191.1"/>
    <property type="molecule type" value="Genomic_DNA"/>
</dbReference>
<dbReference type="InterPro" id="IPR052344">
    <property type="entry name" value="Transposase-related"/>
</dbReference>
<dbReference type="HOGENOM" id="CLU_1242369_0_0_7"/>
<dbReference type="PANTHER" id="PTHR33678:SF2">
    <property type="match status" value="1"/>
</dbReference>
<protein>
    <recommendedName>
        <fullName evidence="1">Transposase IS66 central domain-containing protein</fullName>
    </recommendedName>
</protein>
<dbReference type="Proteomes" id="UP000019140">
    <property type="component" value="Unassembled WGS sequence"/>
</dbReference>
<feature type="non-terminal residue" evidence="2">
    <location>
        <position position="222"/>
    </location>
</feature>
<organism evidence="2 3">
    <name type="scientific">Candidatus Entotheonella gemina</name>
    <dbReference type="NCBI Taxonomy" id="1429439"/>
    <lineage>
        <taxon>Bacteria</taxon>
        <taxon>Pseudomonadati</taxon>
        <taxon>Nitrospinota/Tectimicrobiota group</taxon>
        <taxon>Candidatus Tectimicrobiota</taxon>
        <taxon>Candidatus Entotheonellia</taxon>
        <taxon>Candidatus Entotheonellales</taxon>
        <taxon>Candidatus Entotheonellaceae</taxon>
        <taxon>Candidatus Entotheonella</taxon>
    </lineage>
</organism>
<dbReference type="PANTHER" id="PTHR33678">
    <property type="entry name" value="BLL1576 PROTEIN"/>
    <property type="match status" value="1"/>
</dbReference>
<feature type="non-terminal residue" evidence="2">
    <location>
        <position position="1"/>
    </location>
</feature>
<sequence length="222" mass="24980">ALSRYFLSVPFYRLEAYPAMMGVPVPDATQWDQVERVADSAYMVFEHLVNLAAQGELIYQDDTSVRILSLMRENKHLESASGASPRTGMHRTALVVESGGHTICLYFSGRAHAGENLKAMLSKRNAHLEAPLVMSDALDQNEAEGIDLIRCHCMAHGRRKFTEIESAFPEACEEVVEALKAVFDHEEKTRKDQMSDEERLAYHQAYSKPVMATLKSSMETQR</sequence>
<accession>W4LIM5</accession>
<evidence type="ECO:0000313" key="2">
    <source>
        <dbReference type="EMBL" id="ETW97191.1"/>
    </source>
</evidence>
<dbReference type="AlphaFoldDB" id="W4LIM5"/>
<keyword evidence="3" id="KW-1185">Reference proteome</keyword>
<dbReference type="Pfam" id="PF03050">
    <property type="entry name" value="DDE_Tnp_IS66"/>
    <property type="match status" value="1"/>
</dbReference>
<reference evidence="2 3" key="1">
    <citation type="journal article" date="2014" name="Nature">
        <title>An environmental bacterial taxon with a large and distinct metabolic repertoire.</title>
        <authorList>
            <person name="Wilson M.C."/>
            <person name="Mori T."/>
            <person name="Ruckert C."/>
            <person name="Uria A.R."/>
            <person name="Helf M.J."/>
            <person name="Takada K."/>
            <person name="Gernert C."/>
            <person name="Steffens U.A."/>
            <person name="Heycke N."/>
            <person name="Schmitt S."/>
            <person name="Rinke C."/>
            <person name="Helfrich E.J."/>
            <person name="Brachmann A.O."/>
            <person name="Gurgui C."/>
            <person name="Wakimoto T."/>
            <person name="Kracht M."/>
            <person name="Crusemann M."/>
            <person name="Hentschel U."/>
            <person name="Abe I."/>
            <person name="Matsunaga S."/>
            <person name="Kalinowski J."/>
            <person name="Takeyama H."/>
            <person name="Piel J."/>
        </authorList>
    </citation>
    <scope>NUCLEOTIDE SEQUENCE [LARGE SCALE GENOMIC DNA]</scope>
    <source>
        <strain evidence="3">TSY2</strain>
    </source>
</reference>
<proteinExistence type="predicted"/>